<accession>A0A7G1HSY4</accession>
<feature type="signal peptide" evidence="2">
    <location>
        <begin position="1"/>
        <end position="21"/>
    </location>
</feature>
<evidence type="ECO:0000313" key="6">
    <source>
        <dbReference type="EMBL" id="BCI62726.1"/>
    </source>
</evidence>
<dbReference type="InterPro" id="IPR024079">
    <property type="entry name" value="MetalloPept_cat_dom_sf"/>
</dbReference>
<dbReference type="SUPFAM" id="SSF55486">
    <property type="entry name" value="Metalloproteases ('zincins'), catalytic domain"/>
    <property type="match status" value="1"/>
</dbReference>
<evidence type="ECO:0000256" key="1">
    <source>
        <dbReference type="SAM" id="MobiDB-lite"/>
    </source>
</evidence>
<feature type="domain" description="DUF5118" evidence="5">
    <location>
        <begin position="70"/>
        <end position="117"/>
    </location>
</feature>
<proteinExistence type="predicted"/>
<evidence type="ECO:0000259" key="5">
    <source>
        <dbReference type="Pfam" id="PF17162"/>
    </source>
</evidence>
<sequence length="887" mass="100439">MKKSKFILWGIMFSVIGSCYAGDLLVDNNTIHSQQEETQLNIFRKKGKKSRKSKKGDVSAKSDTTKSKNDYGKIVGSETITQEGMFRIHKKKNDYYFEIPIKLLNRDMLIVNKLTKVPAVVNDAGINKGINYQTELVRFEWNKDDNKILVREIQPKPQYPDGDAIGKSVDENYISPLMTGFKIEAYNKDTTAFVIKINDIYNGDSPINRFFPNLNISSSIDKNLSRIVKTKAFENNVVVISELTTHVKEFNQISNVTAEVSSSIVLLPEKPMIGRYTSPLVGYFYVPQLFFSDKQQKLDSRKLITRWRLEPKPEDKDAYLRGELVEPVKPIVFYIDKTTPIQWRKYIKQGVEDWQVAFEKAGFKNAIIAKELPDSVAADEDDINYSVINYVASAESNAMGPSTYDPRSGEIIEADVIWWHNVIAILKNWITIQTGAVNPAAQQCLLPDSLMGDAMRFVACHEIGHSLGLRHNMIASAAYPTDSLRSKTFTDKMNSTASSIMDYARYNYVTQPGDGVTHLAPHIGPYDIFAIEFGYRWRDIQSPDEEKDAIYEFLSKHTGPLYRFADAQSMREATDPRAMIEDLGDDNVKAARFGMANIKRIMPHIIEWTTTGEKGQTYMDAGRLYNAIIGQWNLYAYHVLSNIGGMYLENTAIGDGQETYAFVEKNRQKEAVQFLLDEVLTSPDWLLNAEINKYTFPIQNSVIGAIENSPSYTLKNMHGYIFWDLLTNNRIVRMIENEKLNGKKAFTAIEMLDMMHKHIFGITERGGIPDANMRALQKGFVDALLVAAQEEATTKSAPKLVGTGLQDLVLPCYGQHLEGKDEHSVRNVNFYSGQSNRTSDAVSVKRGELLRIRDLLQKRVNSTSDLAARYHYTDVLLRINTGLGLNK</sequence>
<gene>
    <name evidence="6" type="ORF">Cop2CBH44_10790</name>
</gene>
<feature type="compositionally biased region" description="Basic and acidic residues" evidence="1">
    <location>
        <begin position="55"/>
        <end position="67"/>
    </location>
</feature>
<evidence type="ECO:0008006" key="8">
    <source>
        <dbReference type="Google" id="ProtNLM"/>
    </source>
</evidence>
<evidence type="ECO:0000259" key="4">
    <source>
        <dbReference type="Pfam" id="PF17148"/>
    </source>
</evidence>
<protein>
    <recommendedName>
        <fullName evidence="8">Peptidase M10A/M12B</fullName>
    </recommendedName>
</protein>
<dbReference type="PANTHER" id="PTHR38478">
    <property type="entry name" value="PEPTIDASE M1A AND M12B"/>
    <property type="match status" value="1"/>
</dbReference>
<dbReference type="EMBL" id="AP023322">
    <property type="protein sequence ID" value="BCI62726.1"/>
    <property type="molecule type" value="Genomic_DNA"/>
</dbReference>
<dbReference type="CDD" id="cd04276">
    <property type="entry name" value="ZnMc_MMP_like_2"/>
    <property type="match status" value="1"/>
</dbReference>
<organism evidence="6 7">
    <name type="scientific">Coprobacter secundus subsp. similis</name>
    <dbReference type="NCBI Taxonomy" id="2751153"/>
    <lineage>
        <taxon>Bacteria</taxon>
        <taxon>Pseudomonadati</taxon>
        <taxon>Bacteroidota</taxon>
        <taxon>Bacteroidia</taxon>
        <taxon>Bacteroidales</taxon>
        <taxon>Barnesiellaceae</taxon>
        <taxon>Coprobacter</taxon>
    </lineage>
</organism>
<feature type="chain" id="PRO_5028885067" description="Peptidase M10A/M12B" evidence="2">
    <location>
        <begin position="22"/>
        <end position="887"/>
    </location>
</feature>
<feature type="region of interest" description="Disordered" evidence="1">
    <location>
        <begin position="44"/>
        <end position="67"/>
    </location>
</feature>
<dbReference type="Pfam" id="PF16313">
    <property type="entry name" value="DUF4953"/>
    <property type="match status" value="1"/>
</dbReference>
<dbReference type="PANTHER" id="PTHR38478:SF1">
    <property type="entry name" value="ZINC DEPENDENT METALLOPROTEASE DOMAIN LIPOPROTEIN"/>
    <property type="match status" value="1"/>
</dbReference>
<keyword evidence="7" id="KW-1185">Reference proteome</keyword>
<dbReference type="RefSeq" id="WP_200755691.1">
    <property type="nucleotide sequence ID" value="NZ_AP023322.1"/>
</dbReference>
<evidence type="ECO:0000256" key="2">
    <source>
        <dbReference type="SAM" id="SignalP"/>
    </source>
</evidence>
<reference evidence="7" key="1">
    <citation type="submission" date="2020-07" db="EMBL/GenBank/DDBJ databases">
        <title>Complete genome sequencing of Coprobacter sp. strain 2CBH44.</title>
        <authorList>
            <person name="Sakamoto M."/>
            <person name="Murakami T."/>
            <person name="Mori H."/>
        </authorList>
    </citation>
    <scope>NUCLEOTIDE SEQUENCE [LARGE SCALE GENOMIC DNA]</scope>
    <source>
        <strain evidence="7">2CBH44</strain>
    </source>
</reference>
<dbReference type="PROSITE" id="PS51257">
    <property type="entry name" value="PROKAR_LIPOPROTEIN"/>
    <property type="match status" value="1"/>
</dbReference>
<dbReference type="InterPro" id="IPR033413">
    <property type="entry name" value="DUF5117"/>
</dbReference>
<name>A0A7G1HSY4_9BACT</name>
<dbReference type="Gene3D" id="3.40.390.10">
    <property type="entry name" value="Collagenase (Catalytic Domain)"/>
    <property type="match status" value="1"/>
</dbReference>
<feature type="domain" description="DUF5117" evidence="4">
    <location>
        <begin position="129"/>
        <end position="312"/>
    </location>
</feature>
<dbReference type="AlphaFoldDB" id="A0A7G1HSY4"/>
<evidence type="ECO:0000259" key="3">
    <source>
        <dbReference type="Pfam" id="PF16313"/>
    </source>
</evidence>
<dbReference type="InterPro" id="IPR033428">
    <property type="entry name" value="DUF5118"/>
</dbReference>
<keyword evidence="2" id="KW-0732">Signal</keyword>
<dbReference type="InterPro" id="IPR032534">
    <property type="entry name" value="EcxA_zinc-bd"/>
</dbReference>
<feature type="compositionally biased region" description="Basic residues" evidence="1">
    <location>
        <begin position="44"/>
        <end position="54"/>
    </location>
</feature>
<dbReference type="GO" id="GO:0008237">
    <property type="term" value="F:metallopeptidase activity"/>
    <property type="evidence" value="ECO:0007669"/>
    <property type="project" value="InterPro"/>
</dbReference>
<dbReference type="InterPro" id="IPR034032">
    <property type="entry name" value="Zn_MMP-like_bac"/>
</dbReference>
<dbReference type="Pfam" id="PF17162">
    <property type="entry name" value="DUF5118"/>
    <property type="match status" value="1"/>
</dbReference>
<dbReference type="Pfam" id="PF17148">
    <property type="entry name" value="DUF5117"/>
    <property type="match status" value="1"/>
</dbReference>
<dbReference type="KEGG" id="copr:Cop2CBH44_10790"/>
<feature type="domain" description="EcxA zinc-binding" evidence="3">
    <location>
        <begin position="447"/>
        <end position="761"/>
    </location>
</feature>
<dbReference type="Proteomes" id="UP000594042">
    <property type="component" value="Chromosome"/>
</dbReference>
<evidence type="ECO:0000313" key="7">
    <source>
        <dbReference type="Proteomes" id="UP000594042"/>
    </source>
</evidence>